<protein>
    <recommendedName>
        <fullName evidence="4">Tetratricopeptide repeat protein</fullName>
    </recommendedName>
</protein>
<feature type="repeat" description="TPR" evidence="1">
    <location>
        <begin position="51"/>
        <end position="84"/>
    </location>
</feature>
<accession>A0ABY9RIP8</accession>
<proteinExistence type="predicted"/>
<dbReference type="RefSeq" id="WP_309482570.1">
    <property type="nucleotide sequence ID" value="NZ_CP133720.1"/>
</dbReference>
<dbReference type="SMART" id="SM00028">
    <property type="entry name" value="TPR"/>
    <property type="match status" value="2"/>
</dbReference>
<dbReference type="PROSITE" id="PS50005">
    <property type="entry name" value="TPR"/>
    <property type="match status" value="1"/>
</dbReference>
<gene>
    <name evidence="2" type="ORF">RF679_02070</name>
</gene>
<evidence type="ECO:0008006" key="4">
    <source>
        <dbReference type="Google" id="ProtNLM"/>
    </source>
</evidence>
<reference evidence="2" key="1">
    <citation type="submission" date="2023-09" db="EMBL/GenBank/DDBJ databases">
        <title>Undibacterium sp. 20NA77.5 isolated from freshwater.</title>
        <authorList>
            <person name="Le V."/>
            <person name="Ko S.-R."/>
            <person name="Ahn C.-Y."/>
            <person name="Oh H.-M."/>
        </authorList>
    </citation>
    <scope>NUCLEOTIDE SEQUENCE</scope>
    <source>
        <strain evidence="2">20NA77.5</strain>
    </source>
</reference>
<name>A0ABY9RIP8_9BURK</name>
<evidence type="ECO:0000313" key="2">
    <source>
        <dbReference type="EMBL" id="WMW81080.1"/>
    </source>
</evidence>
<dbReference type="SUPFAM" id="SSF48452">
    <property type="entry name" value="TPR-like"/>
    <property type="match status" value="1"/>
</dbReference>
<keyword evidence="1" id="KW-0802">TPR repeat</keyword>
<dbReference type="Gene3D" id="1.25.40.10">
    <property type="entry name" value="Tetratricopeptide repeat domain"/>
    <property type="match status" value="1"/>
</dbReference>
<dbReference type="EMBL" id="CP133720">
    <property type="protein sequence ID" value="WMW81080.1"/>
    <property type="molecule type" value="Genomic_DNA"/>
</dbReference>
<dbReference type="InterPro" id="IPR011990">
    <property type="entry name" value="TPR-like_helical_dom_sf"/>
</dbReference>
<sequence>MNSAFAQSSASDPLLLQLKQFGSAYEQFVAGDTDGAIETLSQRKAEYANDAGYHYLLGLLLAKKARYLEAIEAFEHTVLIDPNNAGAWLDLGLAYKQAKQFVSAKAMFDYVESEFQPNQKIRDIITTSRRQMDLAAFSEKKWRGTVEFAVGRDSNANSGILASIIPVTFGTTTIDLPLDASYKPRADNFINGFAEMRYQNIMGRDVFEVSTLLRDQSFRREHAFSSAQASLNLTWRRSTAWGVGSLSGTSEYFSLGGTPLLMNSHVGGTWEHHWKSCRIGGGLESEWRRYQSLLNLHANVNWAQTATACDLRFLDRSLQLSILARAGLDQPLGSRAGGETRRRDWALQAAYQIHPRLRSDLTVATSKAVDQDGYSPLLDNNARRRIDRDTLRMQMTISASTNADVLIRVEKNRVRSNILLFSQQSNYSSIGLQYRF</sequence>
<keyword evidence="3" id="KW-1185">Reference proteome</keyword>
<evidence type="ECO:0000256" key="1">
    <source>
        <dbReference type="PROSITE-ProRule" id="PRU00339"/>
    </source>
</evidence>
<evidence type="ECO:0000313" key="3">
    <source>
        <dbReference type="Proteomes" id="UP001181355"/>
    </source>
</evidence>
<dbReference type="InterPro" id="IPR019734">
    <property type="entry name" value="TPR_rpt"/>
</dbReference>
<organism evidence="2 3">
    <name type="scientific">Undibacterium cyanobacteriorum</name>
    <dbReference type="NCBI Taxonomy" id="3073561"/>
    <lineage>
        <taxon>Bacteria</taxon>
        <taxon>Pseudomonadati</taxon>
        <taxon>Pseudomonadota</taxon>
        <taxon>Betaproteobacteria</taxon>
        <taxon>Burkholderiales</taxon>
        <taxon>Oxalobacteraceae</taxon>
        <taxon>Undibacterium</taxon>
    </lineage>
</organism>
<dbReference type="Proteomes" id="UP001181355">
    <property type="component" value="Chromosome"/>
</dbReference>